<dbReference type="EMBL" id="JBHTIL010000001">
    <property type="protein sequence ID" value="MFD0924156.1"/>
    <property type="molecule type" value="Genomic_DNA"/>
</dbReference>
<dbReference type="SUPFAM" id="SSF51445">
    <property type="entry name" value="(Trans)glycosidases"/>
    <property type="match status" value="1"/>
</dbReference>
<comment type="similarity">
    <text evidence="1 6">Belongs to the glycosyl hydrolase 1 family.</text>
</comment>
<dbReference type="Gene3D" id="3.20.20.80">
    <property type="entry name" value="Glycosidases"/>
    <property type="match status" value="2"/>
</dbReference>
<keyword evidence="3" id="KW-0378">Hydrolase</keyword>
<keyword evidence="9" id="KW-1185">Reference proteome</keyword>
<comment type="caution">
    <text evidence="8">The sequence shown here is derived from an EMBL/GenBank/DDBJ whole genome shotgun (WGS) entry which is preliminary data.</text>
</comment>
<dbReference type="EC" id="3.2.1.21" evidence="2"/>
<dbReference type="Proteomes" id="UP001597068">
    <property type="component" value="Unassembled WGS sequence"/>
</dbReference>
<proteinExistence type="inferred from homology"/>
<evidence type="ECO:0000256" key="1">
    <source>
        <dbReference type="ARBA" id="ARBA00010838"/>
    </source>
</evidence>
<keyword evidence="4" id="KW-0326">Glycosidase</keyword>
<name>A0ABW3G0H3_9NOCA</name>
<organism evidence="8 9">
    <name type="scientific">Williamsia deligens</name>
    <dbReference type="NCBI Taxonomy" id="321325"/>
    <lineage>
        <taxon>Bacteria</taxon>
        <taxon>Bacillati</taxon>
        <taxon>Actinomycetota</taxon>
        <taxon>Actinomycetes</taxon>
        <taxon>Mycobacteriales</taxon>
        <taxon>Nocardiaceae</taxon>
        <taxon>Williamsia</taxon>
    </lineage>
</organism>
<feature type="signal peptide" evidence="7">
    <location>
        <begin position="1"/>
        <end position="26"/>
    </location>
</feature>
<keyword evidence="7" id="KW-0732">Signal</keyword>
<dbReference type="InterPro" id="IPR001360">
    <property type="entry name" value="Glyco_hydro_1"/>
</dbReference>
<evidence type="ECO:0000256" key="3">
    <source>
        <dbReference type="ARBA" id="ARBA00022801"/>
    </source>
</evidence>
<dbReference type="Pfam" id="PF00232">
    <property type="entry name" value="Glyco_hydro_1"/>
    <property type="match status" value="2"/>
</dbReference>
<evidence type="ECO:0000256" key="6">
    <source>
        <dbReference type="RuleBase" id="RU003690"/>
    </source>
</evidence>
<evidence type="ECO:0000256" key="2">
    <source>
        <dbReference type="ARBA" id="ARBA00012744"/>
    </source>
</evidence>
<protein>
    <recommendedName>
        <fullName evidence="2">beta-glucosidase</fullName>
        <ecNumber evidence="2">3.2.1.21</ecNumber>
    </recommendedName>
</protein>
<evidence type="ECO:0000313" key="8">
    <source>
        <dbReference type="EMBL" id="MFD0924156.1"/>
    </source>
</evidence>
<sequence>MRPSAAIAIAVTTVAVLLGGTATASARPSAHDLPRLPAGFSLGVATSGFQVEGDNRDSNWLRYSDSGRVPERVGRAVDFHDRYAQDIALARATGATVFRFSVEWSRVQPAPGRFDPAGWAFYDRVVRAVVDAGMQPMITLNHWVHPGWEVDRGGWNRPGMADDMVAFGEAVIDRYAWARPSWVTFNEPTEYVRREVTLGGLAPSAIGIMTDGIVRAHRALYRHVHARQRDAVVTSNIAYLPIPGVEPFLEDVFPARTRTTLDVIGVDQYYSVSAGDVSASAAATGEFWRASQAPEAMYLVLRRLSQRFPGIPLYVVENGLATDPSGRRPDGYRRSDHLRDTVYWLQRAIAASIPVVGYNYWSLTDNYEWGAYTPRFGLYTVDATTDPTLTRRPTDGVAAFRRIAADRGVPNGYRPTRAPVACSLVAAPDSCVRPVTVP</sequence>
<evidence type="ECO:0000313" key="9">
    <source>
        <dbReference type="Proteomes" id="UP001597068"/>
    </source>
</evidence>
<dbReference type="PRINTS" id="PR00131">
    <property type="entry name" value="GLHYDRLASE1"/>
</dbReference>
<evidence type="ECO:0000256" key="4">
    <source>
        <dbReference type="ARBA" id="ARBA00023295"/>
    </source>
</evidence>
<accession>A0ABW3G0H3</accession>
<evidence type="ECO:0000256" key="7">
    <source>
        <dbReference type="SAM" id="SignalP"/>
    </source>
</evidence>
<dbReference type="InterPro" id="IPR018120">
    <property type="entry name" value="Glyco_hydro_1_AS"/>
</dbReference>
<dbReference type="InterPro" id="IPR017853">
    <property type="entry name" value="GH"/>
</dbReference>
<dbReference type="PANTHER" id="PTHR10353:SF36">
    <property type="entry name" value="LP05116P"/>
    <property type="match status" value="1"/>
</dbReference>
<gene>
    <name evidence="8" type="ORF">ACFQ04_00255</name>
</gene>
<evidence type="ECO:0000256" key="5">
    <source>
        <dbReference type="PROSITE-ProRule" id="PRU10055"/>
    </source>
</evidence>
<dbReference type="RefSeq" id="WP_253647779.1">
    <property type="nucleotide sequence ID" value="NZ_BAAAMO010000002.1"/>
</dbReference>
<feature type="active site" description="Nucleophile" evidence="5">
    <location>
        <position position="317"/>
    </location>
</feature>
<dbReference type="PANTHER" id="PTHR10353">
    <property type="entry name" value="GLYCOSYL HYDROLASE"/>
    <property type="match status" value="1"/>
</dbReference>
<dbReference type="PROSITE" id="PS00572">
    <property type="entry name" value="GLYCOSYL_HYDROL_F1_1"/>
    <property type="match status" value="1"/>
</dbReference>
<feature type="chain" id="PRO_5046361236" description="beta-glucosidase" evidence="7">
    <location>
        <begin position="27"/>
        <end position="438"/>
    </location>
</feature>
<reference evidence="9" key="1">
    <citation type="journal article" date="2019" name="Int. J. Syst. Evol. Microbiol.">
        <title>The Global Catalogue of Microorganisms (GCM) 10K type strain sequencing project: providing services to taxonomists for standard genome sequencing and annotation.</title>
        <authorList>
            <consortium name="The Broad Institute Genomics Platform"/>
            <consortium name="The Broad Institute Genome Sequencing Center for Infectious Disease"/>
            <person name="Wu L."/>
            <person name="Ma J."/>
        </authorList>
    </citation>
    <scope>NUCLEOTIDE SEQUENCE [LARGE SCALE GENOMIC DNA]</scope>
    <source>
        <strain evidence="9">CCUG 50873</strain>
    </source>
</reference>